<dbReference type="InterPro" id="IPR011032">
    <property type="entry name" value="GroES-like_sf"/>
</dbReference>
<dbReference type="RefSeq" id="WP_127767761.1">
    <property type="nucleotide sequence ID" value="NZ_SADE01000004.1"/>
</dbReference>
<dbReference type="Gene3D" id="3.90.180.10">
    <property type="entry name" value="Medium-chain alcohol dehydrogenases, catalytic domain"/>
    <property type="match status" value="1"/>
</dbReference>
<proteinExistence type="predicted"/>
<feature type="domain" description="Enoyl reductase (ER)" evidence="2">
    <location>
        <begin position="16"/>
        <end position="333"/>
    </location>
</feature>
<dbReference type="Gene3D" id="3.40.50.720">
    <property type="entry name" value="NAD(P)-binding Rossmann-like Domain"/>
    <property type="match status" value="1"/>
</dbReference>
<dbReference type="InterPro" id="IPR013149">
    <property type="entry name" value="ADH-like_C"/>
</dbReference>
<dbReference type="Proteomes" id="UP000287447">
    <property type="component" value="Unassembled WGS sequence"/>
</dbReference>
<dbReference type="FunFam" id="3.40.50.720:FF:000121">
    <property type="entry name" value="Prostaglandin reductase 2"/>
    <property type="match status" value="1"/>
</dbReference>
<dbReference type="OrthoDB" id="9805663at2"/>
<keyword evidence="1" id="KW-0560">Oxidoreductase</keyword>
<dbReference type="SUPFAM" id="SSF50129">
    <property type="entry name" value="GroES-like"/>
    <property type="match status" value="1"/>
</dbReference>
<evidence type="ECO:0000313" key="4">
    <source>
        <dbReference type="Proteomes" id="UP000287447"/>
    </source>
</evidence>
<dbReference type="CDD" id="cd05288">
    <property type="entry name" value="PGDH"/>
    <property type="match status" value="1"/>
</dbReference>
<reference evidence="4" key="1">
    <citation type="submission" date="2019-01" db="EMBL/GenBank/DDBJ databases">
        <title>Gri0909 isolated from a small marine red alga.</title>
        <authorList>
            <person name="Kim J."/>
            <person name="Jeong S.E."/>
            <person name="Jeon C.O."/>
        </authorList>
    </citation>
    <scope>NUCLEOTIDE SEQUENCE [LARGE SCALE GENOMIC DNA]</scope>
    <source>
        <strain evidence="4">Gri0909</strain>
    </source>
</reference>
<dbReference type="Pfam" id="PF16884">
    <property type="entry name" value="ADH_N_2"/>
    <property type="match status" value="1"/>
</dbReference>
<dbReference type="PANTHER" id="PTHR43205:SF7">
    <property type="entry name" value="PROSTAGLANDIN REDUCTASE 1"/>
    <property type="match status" value="1"/>
</dbReference>
<dbReference type="InterPro" id="IPR045010">
    <property type="entry name" value="MDR_fam"/>
</dbReference>
<accession>A0A437QGP1</accession>
<dbReference type="AlphaFoldDB" id="A0A437QGP1"/>
<dbReference type="SMART" id="SM00829">
    <property type="entry name" value="PKS_ER"/>
    <property type="match status" value="1"/>
</dbReference>
<dbReference type="PANTHER" id="PTHR43205">
    <property type="entry name" value="PROSTAGLANDIN REDUCTASE"/>
    <property type="match status" value="1"/>
</dbReference>
<dbReference type="InterPro" id="IPR036291">
    <property type="entry name" value="NAD(P)-bd_dom_sf"/>
</dbReference>
<comment type="caution">
    <text evidence="3">The sequence shown here is derived from an EMBL/GenBank/DDBJ whole genome shotgun (WGS) entry which is preliminary data.</text>
</comment>
<evidence type="ECO:0000256" key="1">
    <source>
        <dbReference type="ARBA" id="ARBA00023002"/>
    </source>
</evidence>
<evidence type="ECO:0000313" key="3">
    <source>
        <dbReference type="EMBL" id="RVU33731.1"/>
    </source>
</evidence>
<dbReference type="InterPro" id="IPR020843">
    <property type="entry name" value="ER"/>
</dbReference>
<name>A0A437QGP1_9PROT</name>
<dbReference type="SUPFAM" id="SSF51735">
    <property type="entry name" value="NAD(P)-binding Rossmann-fold domains"/>
    <property type="match status" value="1"/>
</dbReference>
<evidence type="ECO:0000259" key="2">
    <source>
        <dbReference type="SMART" id="SM00829"/>
    </source>
</evidence>
<organism evidence="3 4">
    <name type="scientific">Hwanghaeella grinnelliae</name>
    <dbReference type="NCBI Taxonomy" id="2500179"/>
    <lineage>
        <taxon>Bacteria</taxon>
        <taxon>Pseudomonadati</taxon>
        <taxon>Pseudomonadota</taxon>
        <taxon>Alphaproteobacteria</taxon>
        <taxon>Rhodospirillales</taxon>
        <taxon>Rhodospirillaceae</taxon>
        <taxon>Hwanghaeella</taxon>
    </lineage>
</organism>
<protein>
    <submittedName>
        <fullName evidence="3">NADP-dependent oxidoreductase</fullName>
    </submittedName>
</protein>
<dbReference type="EMBL" id="SADE01000004">
    <property type="protein sequence ID" value="RVU33731.1"/>
    <property type="molecule type" value="Genomic_DNA"/>
</dbReference>
<dbReference type="Pfam" id="PF00107">
    <property type="entry name" value="ADH_zinc_N"/>
    <property type="match status" value="1"/>
</dbReference>
<sequence length="341" mass="36839">MSNEMKQWVLASHPTGMPTKENWQLQTAPLPEPGAGEVLTRAVYLSVDPYMRGRISPRANYAAGVGVGDVMHGGGVGVVMESNDPALKPGDIVESFRFDWQEYNVQKGSALRKVDPDMGPIHSALSYLGLPGLTAYFTMLTAGELKEGDDAVISAASGAVGQVAGQIAVIKGARPIAVAGSDEKIAWCKELGYAEGINYKTEPDLTAAVKQACPNGVDLFLDNTAGPIHDAVMRNLAEKSRTVICGTVALADKFEEPDIGERFLRNIMIARATIRGFILFDHAKHFDQARKDLSSWAKSGKLRHREDMMHGIESMPAAFLRLMTGANMGKQLIQISDDPTL</sequence>
<dbReference type="InterPro" id="IPR041694">
    <property type="entry name" value="ADH_N_2"/>
</dbReference>
<gene>
    <name evidence="3" type="ORF">EOI86_21535</name>
</gene>
<dbReference type="GO" id="GO:0016628">
    <property type="term" value="F:oxidoreductase activity, acting on the CH-CH group of donors, NAD or NADP as acceptor"/>
    <property type="evidence" value="ECO:0007669"/>
    <property type="project" value="InterPro"/>
</dbReference>
<keyword evidence="4" id="KW-1185">Reference proteome</keyword>